<proteinExistence type="predicted"/>
<dbReference type="EMBL" id="FNIT01000010">
    <property type="protein sequence ID" value="SDO69280.1"/>
    <property type="molecule type" value="Genomic_DNA"/>
</dbReference>
<dbReference type="OrthoDB" id="7944775at2"/>
<feature type="compositionally biased region" description="Gly residues" evidence="1">
    <location>
        <begin position="1"/>
        <end position="10"/>
    </location>
</feature>
<dbReference type="Pfam" id="PF10679">
    <property type="entry name" value="DUF2491"/>
    <property type="match status" value="1"/>
</dbReference>
<evidence type="ECO:0008006" key="4">
    <source>
        <dbReference type="Google" id="ProtNLM"/>
    </source>
</evidence>
<name>A0A1H0LN13_9HYPH</name>
<feature type="region of interest" description="Disordered" evidence="1">
    <location>
        <begin position="1"/>
        <end position="21"/>
    </location>
</feature>
<protein>
    <recommendedName>
        <fullName evidence="4">DUF2491 family protein</fullName>
    </recommendedName>
</protein>
<dbReference type="InterPro" id="IPR019621">
    <property type="entry name" value="DUF2491"/>
</dbReference>
<reference evidence="2 3" key="1">
    <citation type="submission" date="2016-10" db="EMBL/GenBank/DDBJ databases">
        <authorList>
            <person name="de Groot N.N."/>
        </authorList>
    </citation>
    <scope>NUCLEOTIDE SEQUENCE [LARGE SCALE GENOMIC DNA]</scope>
    <source>
        <strain evidence="3">L7-484,KACC 16230,DSM 25025</strain>
    </source>
</reference>
<evidence type="ECO:0000313" key="3">
    <source>
        <dbReference type="Proteomes" id="UP000198793"/>
    </source>
</evidence>
<sequence>MIGRIFGWGAGSESPRAQAPERGPLGVALGGGIDVDTLSLQATLAGHETSVPVPAGGMMIVAAYGEARLGGDAHLARYYGDDDTILQVMTPSGRPGEDILDVSLYRPWDSVVPAGAAEWSRWRGPQGRIGQPRFDADGTLFERFWGDGPGQADLVEFVEDIDDANGRRAIHQSCMLYARPLGEGREMLLLNIERDLAARAASEGASIEFLIGYGLLPADIRRL</sequence>
<keyword evidence="3" id="KW-1185">Reference proteome</keyword>
<gene>
    <name evidence="2" type="ORF">SAMN05192530_110101</name>
</gene>
<evidence type="ECO:0000313" key="2">
    <source>
        <dbReference type="EMBL" id="SDO69280.1"/>
    </source>
</evidence>
<dbReference type="AlphaFoldDB" id="A0A1H0LN13"/>
<evidence type="ECO:0000256" key="1">
    <source>
        <dbReference type="SAM" id="MobiDB-lite"/>
    </source>
</evidence>
<organism evidence="2 3">
    <name type="scientific">Aureimonas jatrophae</name>
    <dbReference type="NCBI Taxonomy" id="1166073"/>
    <lineage>
        <taxon>Bacteria</taxon>
        <taxon>Pseudomonadati</taxon>
        <taxon>Pseudomonadota</taxon>
        <taxon>Alphaproteobacteria</taxon>
        <taxon>Hyphomicrobiales</taxon>
        <taxon>Aurantimonadaceae</taxon>
        <taxon>Aureimonas</taxon>
    </lineage>
</organism>
<accession>A0A1H0LN13</accession>
<dbReference type="STRING" id="1166073.SAMN05192530_110101"/>
<dbReference type="Proteomes" id="UP000198793">
    <property type="component" value="Unassembled WGS sequence"/>
</dbReference>